<evidence type="ECO:0000313" key="12">
    <source>
        <dbReference type="Proteomes" id="UP000824410"/>
    </source>
</evidence>
<comment type="caution">
    <text evidence="11">The sequence shown here is derived from an EMBL/GenBank/DDBJ whole genome shotgun (WGS) entry which is preliminary data.</text>
</comment>
<dbReference type="PIRSF" id="PIRSF016938">
    <property type="entry name" value="RseA"/>
    <property type="match status" value="1"/>
</dbReference>
<feature type="coiled-coil region" evidence="8">
    <location>
        <begin position="159"/>
        <end position="190"/>
    </location>
</feature>
<evidence type="ECO:0000256" key="1">
    <source>
        <dbReference type="ARBA" id="ARBA00004162"/>
    </source>
</evidence>
<protein>
    <recommendedName>
        <fullName evidence="7">Anti-sigma-E factor RseA</fullName>
    </recommendedName>
    <alternativeName>
        <fullName evidence="7">Regulator of SigE</fullName>
    </alternativeName>
    <alternativeName>
        <fullName evidence="7">Sigma-E anti-sigma factor RseA</fullName>
    </alternativeName>
    <alternativeName>
        <fullName evidence="7">Sigma-E factor negative regulatory protein</fullName>
    </alternativeName>
</protein>
<dbReference type="OrthoDB" id="6194196at2"/>
<keyword evidence="4" id="KW-0812">Transmembrane</keyword>
<sequence length="209" mass="23386">MQREKLSAMMDGEVLDLELVNAISRDSTLKQRWESYHLIRDTLRNETSEVMHFDIASKVAAALENEAVRINPQVVVESQPEPATWGSFPFWGKIRPWASQLTQIGVAACVSLAVIVGVQQYNQSDAVDSPVDEPMFNTIPVGSGAPVSLNISDNQLFGNEQQLQQVEQQNQRINAMLQQYEIERRSMLNQNQQYQEPAQAASSAGVKLQ</sequence>
<keyword evidence="7" id="KW-0997">Cell inner membrane</keyword>
<dbReference type="Proteomes" id="UP000824410">
    <property type="component" value="Unassembled WGS sequence"/>
</dbReference>
<dbReference type="RefSeq" id="WP_042844719.1">
    <property type="nucleotide sequence ID" value="NZ_ABEXNG020000004.1"/>
</dbReference>
<evidence type="ECO:0000259" key="9">
    <source>
        <dbReference type="Pfam" id="PF03872"/>
    </source>
</evidence>
<name>A0A1J0E9L6_PRORE</name>
<dbReference type="InterPro" id="IPR005573">
    <property type="entry name" value="Anti-sigma_E_RseA_C"/>
</dbReference>
<comment type="subunit">
    <text evidence="7">Interacts 1:1 with ECF RNA polymerase sigma-E (RpoE); this inhibits the interaction of sigma-E with the RNA polymerase catalytic core and leads to a decreased expression of sigma-E-regulated genes. Interacts with RseB.</text>
</comment>
<comment type="similarity">
    <text evidence="2 7">Belongs to the RseA family.</text>
</comment>
<dbReference type="EMBL" id="SHDO01000001">
    <property type="protein sequence ID" value="MBX6978773.1"/>
    <property type="molecule type" value="Genomic_DNA"/>
</dbReference>
<reference evidence="11" key="1">
    <citation type="submission" date="2019-02" db="EMBL/GenBank/DDBJ databases">
        <title>Genomic characterization of isolates from hospital effluents in KZN, South Africa.</title>
        <authorList>
            <person name="Ntshobeni N."/>
            <person name="Allam M."/>
            <person name="Ismail A."/>
            <person name="Amoako D."/>
            <person name="Essack S."/>
            <person name="Chenia H."/>
        </authorList>
    </citation>
    <scope>NUCLEOTIDE SEQUENCE</scope>
    <source>
        <strain evidence="11">AFE97_S1</strain>
    </source>
</reference>
<evidence type="ECO:0000256" key="5">
    <source>
        <dbReference type="ARBA" id="ARBA00022989"/>
    </source>
</evidence>
<dbReference type="CDD" id="cd16328">
    <property type="entry name" value="RseA_N"/>
    <property type="match status" value="1"/>
</dbReference>
<organism evidence="11 12">
    <name type="scientific">Providencia rettgeri</name>
    <dbReference type="NCBI Taxonomy" id="587"/>
    <lineage>
        <taxon>Bacteria</taxon>
        <taxon>Pseudomonadati</taxon>
        <taxon>Pseudomonadota</taxon>
        <taxon>Gammaproteobacteria</taxon>
        <taxon>Enterobacterales</taxon>
        <taxon>Morganellaceae</taxon>
        <taxon>Providencia</taxon>
    </lineage>
</organism>
<feature type="domain" description="Anti sigma-E protein RseA C-terminal" evidence="10">
    <location>
        <begin position="132"/>
        <end position="185"/>
    </location>
</feature>
<dbReference type="Gene3D" id="1.10.10.880">
    <property type="entry name" value="Anti sigma-E protein RseA, N-terminal domain"/>
    <property type="match status" value="1"/>
</dbReference>
<dbReference type="GO" id="GO:0016989">
    <property type="term" value="F:sigma factor antagonist activity"/>
    <property type="evidence" value="ECO:0007669"/>
    <property type="project" value="InterPro"/>
</dbReference>
<dbReference type="GO" id="GO:0005886">
    <property type="term" value="C:plasma membrane"/>
    <property type="evidence" value="ECO:0007669"/>
    <property type="project" value="UniProtKB-SubCell"/>
</dbReference>
<evidence type="ECO:0000256" key="4">
    <source>
        <dbReference type="ARBA" id="ARBA00022692"/>
    </source>
</evidence>
<dbReference type="InterPro" id="IPR005572">
    <property type="entry name" value="Anti-sigma_E_RseA_N"/>
</dbReference>
<dbReference type="Pfam" id="PF03873">
    <property type="entry name" value="RseA_C"/>
    <property type="match status" value="1"/>
</dbReference>
<gene>
    <name evidence="11" type="primary">rseA</name>
    <name evidence="11" type="ORF">EX242_00560</name>
</gene>
<keyword evidence="8" id="KW-0175">Coiled coil</keyword>
<comment type="function">
    <text evidence="7">An anti-sigma factor for extracytoplasmic function (ECF) sigma factor sigma-E (RpoE). ECF sigma factors are held in an inactive form by an anti-sigma factor until released by regulated intramembrane proteolysis (RIP). RIP occurs when an extracytoplasmic signal triggers a concerted proteolytic cascade to transmit information and elicit cellular responses. The membrane-spanning regulatory substrate protein is first cut periplasmically (site-1 protease, S1P, DegS), then within the membrane itself (site-2 protease, S2P, RseP), while cytoplasmic proteases finish degrading the anti-sigma factor, liberating sigma-E.</text>
</comment>
<evidence type="ECO:0000259" key="10">
    <source>
        <dbReference type="Pfam" id="PF03873"/>
    </source>
</evidence>
<dbReference type="Pfam" id="PF03872">
    <property type="entry name" value="RseA_N"/>
    <property type="match status" value="1"/>
</dbReference>
<keyword evidence="5" id="KW-1133">Transmembrane helix</keyword>
<dbReference type="InterPro" id="IPR026279">
    <property type="entry name" value="RseA"/>
</dbReference>
<evidence type="ECO:0000256" key="7">
    <source>
        <dbReference type="PIRNR" id="PIRNR016938"/>
    </source>
</evidence>
<feature type="domain" description="Anti sigma-E protein RseA N-terminal" evidence="9">
    <location>
        <begin position="1"/>
        <end position="85"/>
    </location>
</feature>
<dbReference type="InterPro" id="IPR036147">
    <property type="entry name" value="Anti-sigma_E_RseA_N_sf"/>
</dbReference>
<evidence type="ECO:0000256" key="6">
    <source>
        <dbReference type="ARBA" id="ARBA00023136"/>
    </source>
</evidence>
<dbReference type="NCBIfam" id="NF008116">
    <property type="entry name" value="PRK10863.1"/>
    <property type="match status" value="1"/>
</dbReference>
<evidence type="ECO:0000256" key="2">
    <source>
        <dbReference type="ARBA" id="ARBA00005837"/>
    </source>
</evidence>
<comment type="subcellular location">
    <subcellularLocation>
        <location evidence="7">Cell inner membrane</location>
    </subcellularLocation>
    <subcellularLocation>
        <location evidence="1">Cell membrane</location>
        <topology evidence="1">Single-pass membrane protein</topology>
    </subcellularLocation>
</comment>
<evidence type="ECO:0000256" key="3">
    <source>
        <dbReference type="ARBA" id="ARBA00022475"/>
    </source>
</evidence>
<evidence type="ECO:0000256" key="8">
    <source>
        <dbReference type="SAM" id="Coils"/>
    </source>
</evidence>
<proteinExistence type="inferred from homology"/>
<accession>A0A1J0E9L6</accession>
<dbReference type="InterPro" id="IPR052383">
    <property type="entry name" value="Anti-sigma-E_RseA-like"/>
</dbReference>
<dbReference type="PANTHER" id="PTHR38104:SF1">
    <property type="entry name" value="ANTI-SIGMA-E FACTOR RSEA"/>
    <property type="match status" value="1"/>
</dbReference>
<dbReference type="SUPFAM" id="SSF89069">
    <property type="entry name" value="N-terminal, cytoplasmic domain of anti-sigmaE factor RseA"/>
    <property type="match status" value="1"/>
</dbReference>
<dbReference type="PANTHER" id="PTHR38104">
    <property type="match status" value="1"/>
</dbReference>
<evidence type="ECO:0000313" key="11">
    <source>
        <dbReference type="EMBL" id="MBX6978773.1"/>
    </source>
</evidence>
<dbReference type="KEGG" id="prg:RB151_028570"/>
<dbReference type="AlphaFoldDB" id="A0A1J0E9L6"/>
<keyword evidence="3 7" id="KW-1003">Cell membrane</keyword>
<keyword evidence="6 7" id="KW-0472">Membrane</keyword>